<organism evidence="4">
    <name type="scientific">human gut metagenome</name>
    <dbReference type="NCBI Taxonomy" id="408170"/>
    <lineage>
        <taxon>unclassified sequences</taxon>
        <taxon>metagenomes</taxon>
        <taxon>organismal metagenomes</taxon>
    </lineage>
</organism>
<feature type="domain" description="Glycosyl transferase family 1" evidence="2">
    <location>
        <begin position="150"/>
        <end position="313"/>
    </location>
</feature>
<dbReference type="GO" id="GO:0016757">
    <property type="term" value="F:glycosyltransferase activity"/>
    <property type="evidence" value="ECO:0007669"/>
    <property type="project" value="InterPro"/>
</dbReference>
<proteinExistence type="predicted"/>
<reference evidence="4" key="1">
    <citation type="journal article" date="2013" name="Environ. Microbiol.">
        <title>Microbiota from the distal guts of lean and obese adolescents exhibit partial functional redundancy besides clear differences in community structure.</title>
        <authorList>
            <person name="Ferrer M."/>
            <person name="Ruiz A."/>
            <person name="Lanza F."/>
            <person name="Haange S.B."/>
            <person name="Oberbach A."/>
            <person name="Till H."/>
            <person name="Bargiela R."/>
            <person name="Campoy C."/>
            <person name="Segura M.T."/>
            <person name="Richter M."/>
            <person name="von Bergen M."/>
            <person name="Seifert J."/>
            <person name="Suarez A."/>
        </authorList>
    </citation>
    <scope>NUCLEOTIDE SEQUENCE</scope>
</reference>
<comment type="caution">
    <text evidence="4">The sequence shown here is derived from an EMBL/GenBank/DDBJ whole genome shotgun (WGS) entry which is preliminary data.</text>
</comment>
<dbReference type="CDD" id="cd03801">
    <property type="entry name" value="GT4_PimA-like"/>
    <property type="match status" value="1"/>
</dbReference>
<dbReference type="PANTHER" id="PTHR46401">
    <property type="entry name" value="GLYCOSYLTRANSFERASE WBBK-RELATED"/>
    <property type="match status" value="1"/>
</dbReference>
<sequence length="333" mass="38652">MVLLYTEGEKFIGKSGLGKAIKHQMIALDEENVLYTTNPHDSYDILHINTYFPKSYLFAKRAKKQGKKIVYHAHSTEEDYRDGFIMGHATSKLFKKWICKCYRLGDIIVTPTPYSKRILEGYDELKDKKIVDISNGIDISFFKENKNYRKNLRKRYNLSSNTKIVLGIGLYIRRKGIVDFIELARRLPDYTFIWYGYSSLKAATSDVREAFKNLPKNIIFPGYGEKELIREALGGCDLYLFPTYEETEGIPLIEACAMKCNILVRDIPIWDGMVEDGVNVYKAKNIEEFTEKIKLILENELPSLKNNTRKIAEERDLKIIGKKLKDVYESLYQ</sequence>
<evidence type="ECO:0000259" key="3">
    <source>
        <dbReference type="Pfam" id="PF13439"/>
    </source>
</evidence>
<evidence type="ECO:0000256" key="1">
    <source>
        <dbReference type="ARBA" id="ARBA00022679"/>
    </source>
</evidence>
<dbReference type="InterPro" id="IPR028098">
    <property type="entry name" value="Glyco_trans_4-like_N"/>
</dbReference>
<dbReference type="PANTHER" id="PTHR46401:SF2">
    <property type="entry name" value="GLYCOSYLTRANSFERASE WBBK-RELATED"/>
    <property type="match status" value="1"/>
</dbReference>
<dbReference type="Pfam" id="PF00534">
    <property type="entry name" value="Glycos_transf_1"/>
    <property type="match status" value="1"/>
</dbReference>
<keyword evidence="1 4" id="KW-0808">Transferase</keyword>
<dbReference type="Pfam" id="PF13439">
    <property type="entry name" value="Glyco_transf_4"/>
    <property type="match status" value="1"/>
</dbReference>
<protein>
    <submittedName>
        <fullName evidence="4">Glycosyl transferase, group 1 family protein</fullName>
    </submittedName>
</protein>
<evidence type="ECO:0000313" key="4">
    <source>
        <dbReference type="EMBL" id="EKC59776.1"/>
    </source>
</evidence>
<dbReference type="EMBL" id="AJWZ01006433">
    <property type="protein sequence ID" value="EKC59776.1"/>
    <property type="molecule type" value="Genomic_DNA"/>
</dbReference>
<dbReference type="Gene3D" id="3.40.50.2000">
    <property type="entry name" value="Glycogen Phosphorylase B"/>
    <property type="match status" value="2"/>
</dbReference>
<dbReference type="InterPro" id="IPR001296">
    <property type="entry name" value="Glyco_trans_1"/>
</dbReference>
<gene>
    <name evidence="4" type="ORF">OBE_09291</name>
</gene>
<feature type="domain" description="Glycosyltransferase subfamily 4-like N-terminal" evidence="3">
    <location>
        <begin position="42"/>
        <end position="140"/>
    </location>
</feature>
<accession>K1TKK3</accession>
<evidence type="ECO:0000259" key="2">
    <source>
        <dbReference type="Pfam" id="PF00534"/>
    </source>
</evidence>
<name>K1TKK3_9ZZZZ</name>
<dbReference type="SUPFAM" id="SSF53756">
    <property type="entry name" value="UDP-Glycosyltransferase/glycogen phosphorylase"/>
    <property type="match status" value="1"/>
</dbReference>
<dbReference type="AlphaFoldDB" id="K1TKK3"/>